<evidence type="ECO:0000313" key="4">
    <source>
        <dbReference type="Proteomes" id="UP000886607"/>
    </source>
</evidence>
<reference evidence="2" key="2">
    <citation type="journal article" date="2020" name="Int. Dairy J.">
        <title>Lactic acid bacterial diversity in Brie cheese focusing on salt concentration and pH of isolation medium and characterisation of halophilic and alkaliphilic lactic acid bacterial isolates.</title>
        <authorList>
            <person name="Unno R."/>
            <person name="Matsutani M."/>
            <person name="Suzuki T."/>
            <person name="Kodama K."/>
            <person name="Matsushita H."/>
            <person name="Yamasato K."/>
            <person name="Koizumi Y."/>
            <person name="Ishikawa M."/>
        </authorList>
    </citation>
    <scope>NUCLEOTIDE SEQUENCE</scope>
    <source>
        <strain evidence="2">7C1</strain>
        <strain evidence="1">8C4</strain>
    </source>
</reference>
<dbReference type="RefSeq" id="WP_124006218.1">
    <property type="nucleotide sequence ID" value="NZ_BJYN01000012.1"/>
</dbReference>
<dbReference type="EMBL" id="BKBQ01000022">
    <property type="protein sequence ID" value="GEQ54658.1"/>
    <property type="molecule type" value="Genomic_DNA"/>
</dbReference>
<dbReference type="Proteomes" id="UP000886597">
    <property type="component" value="Unassembled WGS sequence"/>
</dbReference>
<dbReference type="GeneID" id="69985695"/>
<accession>A0AAN4UC33</accession>
<dbReference type="EMBL" id="BKBO01000023">
    <property type="protein sequence ID" value="GEQ49698.1"/>
    <property type="molecule type" value="Genomic_DNA"/>
</dbReference>
<keyword evidence="4" id="KW-1185">Reference proteome</keyword>
<gene>
    <name evidence="1" type="ORF">TK11N_15500</name>
    <name evidence="2" type="ORF">TK2N_15020</name>
</gene>
<sequence>MKPNPNFYLQKINQIVKDTEEIGETMNPNYEEIRALIDEGKSAELTEERQLAAVEVFKEGTAKYRDLLKSLSSLRAPARIMGVHKKFERAYQTYVDGCEDMIESIANGIDIEAFDVAEQKQDEATDAIAASLQKMTSLLM</sequence>
<dbReference type="AlphaFoldDB" id="A0AAN4UC33"/>
<name>A0AAN4UC33_9ENTE</name>
<evidence type="ECO:0000313" key="3">
    <source>
        <dbReference type="Proteomes" id="UP000886597"/>
    </source>
</evidence>
<comment type="caution">
    <text evidence="2">The sequence shown here is derived from an EMBL/GenBank/DDBJ whole genome shotgun (WGS) entry which is preliminary data.</text>
</comment>
<reference evidence="2" key="1">
    <citation type="submission" date="2019-08" db="EMBL/GenBank/DDBJ databases">
        <authorList>
            <person name="Ishikawa M."/>
            <person name="Suzuki T."/>
            <person name="Matsutani M."/>
        </authorList>
    </citation>
    <scope>NUCLEOTIDE SEQUENCE</scope>
    <source>
        <strain evidence="2">7C1</strain>
        <strain evidence="1">8C4</strain>
    </source>
</reference>
<evidence type="ECO:0000313" key="1">
    <source>
        <dbReference type="EMBL" id="GEQ49698.1"/>
    </source>
</evidence>
<dbReference type="Proteomes" id="UP000886607">
    <property type="component" value="Unassembled WGS sequence"/>
</dbReference>
<evidence type="ECO:0000313" key="2">
    <source>
        <dbReference type="EMBL" id="GEQ54658.1"/>
    </source>
</evidence>
<protein>
    <submittedName>
        <fullName evidence="2">Uncharacterized protein</fullName>
    </submittedName>
</protein>
<dbReference type="KEGG" id="tkr:C7K43_07025"/>
<proteinExistence type="predicted"/>
<organism evidence="2 3">
    <name type="scientific">Tetragenococcus koreensis</name>
    <dbReference type="NCBI Taxonomy" id="290335"/>
    <lineage>
        <taxon>Bacteria</taxon>
        <taxon>Bacillati</taxon>
        <taxon>Bacillota</taxon>
        <taxon>Bacilli</taxon>
        <taxon>Lactobacillales</taxon>
        <taxon>Enterococcaceae</taxon>
        <taxon>Tetragenococcus</taxon>
    </lineage>
</organism>